<reference evidence="6 7" key="1">
    <citation type="submission" date="2018-07" db="EMBL/GenBank/DDBJ databases">
        <title>Genomic Encyclopedia of Type Strains, Phase IV (KMG-IV): sequencing the most valuable type-strain genomes for metagenomic binning, comparative biology and taxonomic classification.</title>
        <authorList>
            <person name="Goeker M."/>
        </authorList>
    </citation>
    <scope>NUCLEOTIDE SEQUENCE [LARGE SCALE GENOMIC DNA]</scope>
    <source>
        <strain evidence="6 7">DSM 7466</strain>
    </source>
</reference>
<organism evidence="6 7">
    <name type="scientific">Methanothermobacter defluvii</name>
    <dbReference type="NCBI Taxonomy" id="49339"/>
    <lineage>
        <taxon>Archaea</taxon>
        <taxon>Methanobacteriati</taxon>
        <taxon>Methanobacteriota</taxon>
        <taxon>Methanomada group</taxon>
        <taxon>Methanobacteria</taxon>
        <taxon>Methanobacteriales</taxon>
        <taxon>Methanobacteriaceae</taxon>
        <taxon>Methanothermobacter</taxon>
    </lineage>
</organism>
<dbReference type="PANTHER" id="PTHR40072:SF1">
    <property type="entry name" value="MOLYBDOPTERIN-GUANINE DINUCLEOTIDE BIOSYNTHESIS ADAPTER PROTEIN"/>
    <property type="match status" value="1"/>
</dbReference>
<dbReference type="Pfam" id="PF04060">
    <property type="entry name" value="FeS"/>
    <property type="match status" value="1"/>
</dbReference>
<dbReference type="Gene3D" id="3.40.50.300">
    <property type="entry name" value="P-loop containing nucleotide triphosphate hydrolases"/>
    <property type="match status" value="1"/>
</dbReference>
<dbReference type="GO" id="GO:0006777">
    <property type="term" value="P:Mo-molybdopterin cofactor biosynthetic process"/>
    <property type="evidence" value="ECO:0007669"/>
    <property type="project" value="InterPro"/>
</dbReference>
<dbReference type="InterPro" id="IPR004435">
    <property type="entry name" value="MobB_dom"/>
</dbReference>
<evidence type="ECO:0000256" key="1">
    <source>
        <dbReference type="ARBA" id="ARBA00022485"/>
    </source>
</evidence>
<keyword evidence="7" id="KW-1185">Reference proteome</keyword>
<comment type="caution">
    <text evidence="6">The sequence shown here is derived from an EMBL/GenBank/DDBJ whole genome shotgun (WGS) entry which is preliminary data.</text>
</comment>
<dbReference type="Gene3D" id="1.10.15.40">
    <property type="entry name" value="Electron transport complex subunit B, putative Fe-S cluster"/>
    <property type="match status" value="1"/>
</dbReference>
<sequence length="233" mass="26208">MSREGEVKRMKIIGVTGTKDTGKTTLVEKLVRKLTDEGYRVATLKHTHTGFDFPGKDTDKHRRAGAEIVAGSGRETFFLLEREMGLEEIAGTLEILDDLDFLIVEGFKEMEYASVSTSTPGDFTVKVVDPFTLEDVDELIDLLKRRSYGLLQDLNCKKCGFSSCREFREAKIRGEADDVDCRSQPERVLLRIDGKPVPLNPFVQEFISKTVRGMIDALETESLKNGRVDLIIK</sequence>
<keyword evidence="1" id="KW-0004">4Fe-4S</keyword>
<dbReference type="GeneID" id="24854658"/>
<feature type="domain" description="4Fe-4S" evidence="5">
    <location>
        <begin position="138"/>
        <end position="201"/>
    </location>
</feature>
<dbReference type="InterPro" id="IPR052539">
    <property type="entry name" value="MGD_biosynthesis_adapter"/>
</dbReference>
<accession>A0A371NBQ6</accession>
<evidence type="ECO:0000313" key="6">
    <source>
        <dbReference type="EMBL" id="REE26388.1"/>
    </source>
</evidence>
<keyword evidence="3" id="KW-0408">Iron</keyword>
<dbReference type="PANTHER" id="PTHR40072">
    <property type="entry name" value="MOLYBDOPTERIN-GUANINE DINUCLEOTIDE BIOSYNTHESIS ADAPTER PROTEIN-RELATED"/>
    <property type="match status" value="1"/>
</dbReference>
<keyword evidence="2" id="KW-0479">Metal-binding</keyword>
<evidence type="ECO:0000256" key="3">
    <source>
        <dbReference type="ARBA" id="ARBA00023004"/>
    </source>
</evidence>
<gene>
    <name evidence="6" type="ORF">C7452_1352</name>
</gene>
<dbReference type="GO" id="GO:0051539">
    <property type="term" value="F:4 iron, 4 sulfur cluster binding"/>
    <property type="evidence" value="ECO:0007669"/>
    <property type="project" value="UniProtKB-KW"/>
</dbReference>
<protein>
    <submittedName>
        <fullName evidence="6">Molybdopterin-guanine dinucleotide biosynthesis protein B</fullName>
    </submittedName>
</protein>
<dbReference type="SUPFAM" id="SSF52540">
    <property type="entry name" value="P-loop containing nucleoside triphosphate hydrolases"/>
    <property type="match status" value="1"/>
</dbReference>
<dbReference type="Proteomes" id="UP000256864">
    <property type="component" value="Unassembled WGS sequence"/>
</dbReference>
<dbReference type="PROSITE" id="PS51656">
    <property type="entry name" value="4FE4S"/>
    <property type="match status" value="1"/>
</dbReference>
<keyword evidence="4" id="KW-0411">Iron-sulfur</keyword>
<dbReference type="GO" id="GO:0005525">
    <property type="term" value="F:GTP binding"/>
    <property type="evidence" value="ECO:0007669"/>
    <property type="project" value="InterPro"/>
</dbReference>
<dbReference type="EMBL" id="QREL01000002">
    <property type="protein sequence ID" value="REE26388.1"/>
    <property type="molecule type" value="Genomic_DNA"/>
</dbReference>
<evidence type="ECO:0000256" key="4">
    <source>
        <dbReference type="ARBA" id="ARBA00023014"/>
    </source>
</evidence>
<name>A0A371NBQ6_9EURY</name>
<evidence type="ECO:0000313" key="7">
    <source>
        <dbReference type="Proteomes" id="UP000256864"/>
    </source>
</evidence>
<evidence type="ECO:0000256" key="2">
    <source>
        <dbReference type="ARBA" id="ARBA00022723"/>
    </source>
</evidence>
<dbReference type="InterPro" id="IPR007202">
    <property type="entry name" value="4Fe-4S_dom"/>
</dbReference>
<dbReference type="GO" id="GO:0046872">
    <property type="term" value="F:metal ion binding"/>
    <property type="evidence" value="ECO:0007669"/>
    <property type="project" value="UniProtKB-KW"/>
</dbReference>
<evidence type="ECO:0000259" key="5">
    <source>
        <dbReference type="PROSITE" id="PS51656"/>
    </source>
</evidence>
<dbReference type="RefSeq" id="WP_231855281.1">
    <property type="nucleotide sequence ID" value="NZ_QREL01000002.1"/>
</dbReference>
<dbReference type="NCBIfam" id="TIGR00176">
    <property type="entry name" value="mobB"/>
    <property type="match status" value="1"/>
</dbReference>
<dbReference type="NCBIfam" id="NF011063">
    <property type="entry name" value="PRK14494.1-2"/>
    <property type="match status" value="1"/>
</dbReference>
<dbReference type="AlphaFoldDB" id="A0A371NBQ6"/>
<dbReference type="InterPro" id="IPR027417">
    <property type="entry name" value="P-loop_NTPase"/>
</dbReference>
<proteinExistence type="predicted"/>
<dbReference type="Pfam" id="PF03205">
    <property type="entry name" value="MobB"/>
    <property type="match status" value="1"/>
</dbReference>